<reference evidence="3 4" key="1">
    <citation type="journal article" date="1999" name="Nature">
        <title>Sequence and analysis of chromosome 4 of the plant Arabidopsis thaliana.</title>
        <authorList>
            <consortium name="EU"/>
            <consortium name="CSHL and WU Arabidopsis Sequencing Project"/>
            <person name="Mayer K."/>
            <person name="Schuller C."/>
            <person name="Wambutt R."/>
            <person name="Murphy G."/>
            <person name="Volckaert G."/>
            <person name="Pohl T."/>
            <person name="Dusterhoft A."/>
            <person name="Stiekema W."/>
            <person name="Entian K.D."/>
            <person name="Terryn N."/>
            <person name="Harris B."/>
            <person name="Ansorge W."/>
            <person name="Brandt P."/>
            <person name="Grivell L."/>
            <person name="Rieger M."/>
            <person name="Weichselgartner M."/>
            <person name="de Simone V."/>
            <person name="Obermaier B."/>
            <person name="Mache R."/>
            <person name="Muller M."/>
            <person name="Kreis M."/>
            <person name="Delseny M."/>
            <person name="Puigdomenech P."/>
            <person name="Watson M."/>
            <person name="Schmidtheini T."/>
            <person name="Reichert B."/>
            <person name="Portatelle D."/>
            <person name="Perez-Alonso M."/>
            <person name="Boutry M."/>
            <person name="Bancroft I."/>
            <person name="Vos P."/>
            <person name="Hoheisel J."/>
            <person name="Zimmermann W."/>
            <person name="Wedler H."/>
            <person name="Ridley P."/>
            <person name="Langham S.A."/>
            <person name="McCullagh B."/>
            <person name="Bilham L."/>
            <person name="Robben J."/>
            <person name="Van der Schueren J."/>
            <person name="Grymonprez B."/>
            <person name="Chuang Y.J."/>
            <person name="Vandenbussche F."/>
            <person name="Braeken M."/>
            <person name="Weltjens I."/>
            <person name="Voet M."/>
            <person name="Bastiaens I."/>
            <person name="Aert R."/>
            <person name="Defoor E."/>
            <person name="Weitzenegger T."/>
            <person name="Bothe G."/>
            <person name="Ramsperger U."/>
            <person name="Hilbert H."/>
            <person name="Braun M."/>
            <person name="Holzer E."/>
            <person name="Brandt A."/>
            <person name="Peters S."/>
            <person name="van Staveren M."/>
            <person name="Dirske W."/>
            <person name="Mooijman P."/>
            <person name="Klein Lankhorst R."/>
            <person name="Rose M."/>
            <person name="Hauf J."/>
            <person name="Kotter P."/>
            <person name="Berneiser S."/>
            <person name="Hempel S."/>
            <person name="Feldpausch M."/>
            <person name="Lamberth S."/>
            <person name="Van den Daele H."/>
            <person name="De Keyser A."/>
            <person name="Buysshaert C."/>
            <person name="Gielen J."/>
            <person name="Villarroel R."/>
            <person name="De Clercq R."/>
            <person name="Van Montagu M."/>
            <person name="Rogers J."/>
            <person name="Cronin A."/>
            <person name="Quail M."/>
            <person name="Bray-Allen S."/>
            <person name="Clark L."/>
            <person name="Doggett J."/>
            <person name="Hall S."/>
            <person name="Kay M."/>
            <person name="Lennard N."/>
            <person name="McLay K."/>
            <person name="Mayes R."/>
            <person name="Pettett A."/>
            <person name="Rajandream M.A."/>
            <person name="Lyne M."/>
            <person name="Benes V."/>
            <person name="Rechmann S."/>
            <person name="Borkova D."/>
            <person name="Blocker H."/>
            <person name="Scharfe M."/>
            <person name="Grimm M."/>
            <person name="Lohnert T.H."/>
            <person name="Dose S."/>
            <person name="de Haan M."/>
            <person name="Maarse A."/>
            <person name="Schafer M."/>
            <person name="Muller-Auer S."/>
            <person name="Gabel C."/>
            <person name="Fuchs M."/>
            <person name="Fartmann B."/>
            <person name="Granderath K."/>
            <person name="Dauner D."/>
            <person name="Herzl A."/>
            <person name="Neumann S."/>
            <person name="Argiriou A."/>
            <person name="Vitale D."/>
            <person name="Liguori R."/>
            <person name="Piravandi E."/>
            <person name="Massenet O."/>
            <person name="Quigley F."/>
            <person name="Clabauld G."/>
            <person name="Mundlein A."/>
            <person name="Felber R."/>
            <person name="Schnabl S."/>
            <person name="Hiller R."/>
            <person name="Schmidt W."/>
            <person name="Lecharny A."/>
            <person name="Aubourg S."/>
            <person name="Chefdor F."/>
            <person name="Cooke R."/>
            <person name="Berger C."/>
            <person name="Montfort A."/>
            <person name="Casacuberta E."/>
            <person name="Gibbons T."/>
            <person name="Weber N."/>
            <person name="Vandenbol M."/>
            <person name="Bargues M."/>
            <person name="Terol J."/>
            <person name="Torres A."/>
            <person name="Perez-Perez A."/>
            <person name="Purnelle B."/>
            <person name="Bent E."/>
            <person name="Johnson S."/>
            <person name="Tacon D."/>
            <person name="Jesse T."/>
            <person name="Heijnen L."/>
            <person name="Schwarz S."/>
            <person name="Scholler P."/>
            <person name="Heber S."/>
            <person name="Francs P."/>
            <person name="Bielke C."/>
            <person name="Frishman D."/>
            <person name="Haase D."/>
            <person name="Lemcke K."/>
            <person name="Mewes H.W."/>
            <person name="Stocker S."/>
            <person name="Zaccaria P."/>
            <person name="Bevan M."/>
            <person name="Wilson R.K."/>
            <person name="de la Bastide M."/>
            <person name="Habermann K."/>
            <person name="Parnell L."/>
            <person name="Dedhia N."/>
            <person name="Gnoj L."/>
            <person name="Schutz K."/>
            <person name="Huang E."/>
            <person name="Spiegel L."/>
            <person name="Sehkon M."/>
            <person name="Murray J."/>
            <person name="Sheet P."/>
            <person name="Cordes M."/>
            <person name="Abu-Threideh J."/>
            <person name="Stoneking T."/>
            <person name="Kalicki J."/>
            <person name="Graves T."/>
            <person name="Harmon G."/>
            <person name="Edwards J."/>
            <person name="Latreille P."/>
            <person name="Courtney L."/>
            <person name="Cloud J."/>
            <person name="Abbott A."/>
            <person name="Scott K."/>
            <person name="Johnson D."/>
            <person name="Minx P."/>
            <person name="Bentley D."/>
            <person name="Fulton B."/>
            <person name="Miller N."/>
            <person name="Greco T."/>
            <person name="Kemp K."/>
            <person name="Kramer J."/>
            <person name="Fulton L."/>
            <person name="Mardis E."/>
            <person name="Dante M."/>
            <person name="Pepin K."/>
            <person name="Hillier L."/>
            <person name="Nelson J."/>
            <person name="Spieth J."/>
            <person name="Ryan E."/>
            <person name="Andrews S."/>
            <person name="Geisel C."/>
            <person name="Layman D."/>
            <person name="Du H."/>
            <person name="Ali J."/>
            <person name="Berghoff A."/>
            <person name="Jones K."/>
            <person name="Drone K."/>
            <person name="Cotton M."/>
            <person name="Joshu C."/>
            <person name="Antonoiu B."/>
            <person name="Zidanic M."/>
            <person name="Strong C."/>
            <person name="Sun H."/>
            <person name="Lamar B."/>
            <person name="Yordan C."/>
            <person name="Ma P."/>
            <person name="Zhong J."/>
            <person name="Preston R."/>
            <person name="Vil D."/>
            <person name="Shekher M."/>
            <person name="Matero A."/>
            <person name="Shah R."/>
            <person name="Swaby I.K."/>
            <person name="O'Shaughnessy A."/>
            <person name="Rodriguez M."/>
            <person name="Hoffmann J."/>
            <person name="Till S."/>
            <person name="Granat S."/>
            <person name="Shohdy N."/>
            <person name="Hasegawa A."/>
            <person name="Hameed A."/>
            <person name="Lodhi M."/>
            <person name="Johnson A."/>
            <person name="Chen E."/>
            <person name="Marra M."/>
            <person name="Martienssen R."/>
            <person name="McCombie W.R."/>
        </authorList>
    </citation>
    <scope>NUCLEOTIDE SEQUENCE [LARGE SCALE GENOMIC DNA]</scope>
    <source>
        <strain evidence="4">cv. Columbia</strain>
    </source>
</reference>
<feature type="domain" description="PPM-type phosphatase" evidence="1">
    <location>
        <begin position="78"/>
        <end position="218"/>
    </location>
</feature>
<reference evidence="4" key="2">
    <citation type="journal article" date="2017" name="Plant J.">
        <title>Araport11: a complete reannotation of the Arabidopsis thaliana reference genome.</title>
        <authorList>
            <person name="Cheng C.Y."/>
            <person name="Krishnakumar V."/>
            <person name="Chan A.P."/>
            <person name="Thibaud-Nissen F."/>
            <person name="Schobel S."/>
            <person name="Town C.D."/>
        </authorList>
    </citation>
    <scope>GENOME REANNOTATION</scope>
    <source>
        <strain evidence="4">cv. Columbia</strain>
    </source>
</reference>
<evidence type="ECO:0007829" key="6">
    <source>
        <dbReference type="PeptideAtlas" id="F4JN82"/>
    </source>
</evidence>
<dbReference type="ExpressionAtlas" id="F4JN82">
    <property type="expression patterns" value="baseline and differential"/>
</dbReference>
<accession>F4JN82</accession>
<dbReference type="SUPFAM" id="SSF81606">
    <property type="entry name" value="PP2C-like"/>
    <property type="match status" value="1"/>
</dbReference>
<sequence>MKTDTTLPIIAEDGDCGDSKRVRVADSGYTVGGQDRPVKLPKIENNGDVGTSEGTHVLVDALMAEVAIKDKDGKTNAGHGVVSVMGRQRAMTTAVSTVVDEIPSYDIFGIFDGLRLAKFFEDRLRRLVKEEVKACHGRGVAADWNKVMKSCFSEAVGTVGTTTSAVVTIVGKEEVIVLCRGGARVVLYSHDGVALPLCHIHHHKYLTKNIFCHLFRMV</sequence>
<name>F4JN82_ARATH</name>
<evidence type="ECO:0000313" key="5">
    <source>
        <dbReference type="TAIR" id="AT4G11040"/>
    </source>
</evidence>
<proteinExistence type="evidence at protein level"/>
<evidence type="ECO:0000259" key="1">
    <source>
        <dbReference type="PROSITE" id="PS51746"/>
    </source>
</evidence>
<dbReference type="Gene3D" id="3.60.40.10">
    <property type="entry name" value="PPM-type phosphatase domain"/>
    <property type="match status" value="1"/>
</dbReference>
<dbReference type="EMBL" id="CP002687">
    <property type="protein sequence ID" value="AEE82965.1"/>
    <property type="molecule type" value="Genomic_DNA"/>
</dbReference>
<evidence type="ECO:0007829" key="7">
    <source>
        <dbReference type="ProteomicsDB" id="F4JN82"/>
    </source>
</evidence>
<evidence type="ECO:0000313" key="4">
    <source>
        <dbReference type="Proteomes" id="UP000006548"/>
    </source>
</evidence>
<dbReference type="AlphaFoldDB" id="F4JN82"/>
<dbReference type="InterPro" id="IPR001932">
    <property type="entry name" value="PPM-type_phosphatase-like_dom"/>
</dbReference>
<keyword evidence="4" id="KW-1185">Reference proteome</keyword>
<evidence type="ECO:0000313" key="2">
    <source>
        <dbReference type="Araport" id="AT4G11040"/>
    </source>
</evidence>
<protein>
    <submittedName>
        <fullName evidence="3">Protein phosphatase 2C family protein</fullName>
    </submittedName>
</protein>
<dbReference type="Proteomes" id="UP000006548">
    <property type="component" value="Chromosome 4"/>
</dbReference>
<dbReference type="GeneID" id="826705"/>
<dbReference type="InterPro" id="IPR036457">
    <property type="entry name" value="PPM-type-like_dom_sf"/>
</dbReference>
<dbReference type="SMR" id="F4JN82"/>
<keyword evidence="6 7" id="KW-1267">Proteomics identification</keyword>
<dbReference type="TAIR" id="AT4G11040">
    <property type="gene designation" value="RDO5"/>
</dbReference>
<dbReference type="PROSITE" id="PS51746">
    <property type="entry name" value="PPM_2"/>
    <property type="match status" value="1"/>
</dbReference>
<dbReference type="Araport" id="AT4G11040"/>
<dbReference type="RefSeq" id="NP_001190700.1">
    <property type="nucleotide sequence ID" value="NM_001203771.1"/>
</dbReference>
<evidence type="ECO:0000313" key="3">
    <source>
        <dbReference type="EMBL" id="AEE82965.1"/>
    </source>
</evidence>
<gene>
    <name evidence="3 5" type="primary">RDO5</name>
    <name evidence="3" type="synonym">REDUCED DORMANCY 5</name>
    <name evidence="2 3" type="ordered locus">At4g11040</name>
    <name evidence="3" type="ORF">T22B4.20</name>
    <name evidence="3" type="ORF">T22B4_20</name>
</gene>
<organism evidence="3 4">
    <name type="scientific">Arabidopsis thaliana</name>
    <name type="common">Mouse-ear cress</name>
    <dbReference type="NCBI Taxonomy" id="3702"/>
    <lineage>
        <taxon>Eukaryota</taxon>
        <taxon>Viridiplantae</taxon>
        <taxon>Streptophyta</taxon>
        <taxon>Embryophyta</taxon>
        <taxon>Tracheophyta</taxon>
        <taxon>Spermatophyta</taxon>
        <taxon>Magnoliopsida</taxon>
        <taxon>eudicotyledons</taxon>
        <taxon>Gunneridae</taxon>
        <taxon>Pentapetalae</taxon>
        <taxon>rosids</taxon>
        <taxon>malvids</taxon>
        <taxon>Brassicales</taxon>
        <taxon>Brassicaceae</taxon>
        <taxon>Camelineae</taxon>
        <taxon>Arabidopsis</taxon>
    </lineage>
</organism>